<reference evidence="2 3" key="1">
    <citation type="journal article" date="2012" name="Eukaryot. Cell">
        <title>Draft genome sequence of Wickerhamomyces ciferrii NRRL Y-1031 F-60-10.</title>
        <authorList>
            <person name="Schneider J."/>
            <person name="Andrea H."/>
            <person name="Blom J."/>
            <person name="Jaenicke S."/>
            <person name="Ruckert C."/>
            <person name="Schorsch C."/>
            <person name="Szczepanowski R."/>
            <person name="Farwick M."/>
            <person name="Goesmann A."/>
            <person name="Puhler A."/>
            <person name="Schaffer S."/>
            <person name="Tauch A."/>
            <person name="Kohler T."/>
            <person name="Brinkrolf K."/>
        </authorList>
    </citation>
    <scope>NUCLEOTIDE SEQUENCE [LARGE SCALE GENOMIC DNA]</scope>
    <source>
        <strain evidence="3">ATCC 14091 / BCRC 22168 / CBS 111 / JCM 3599 / NBRC 0793 / NRRL Y-1031 F-60-10</strain>
    </source>
</reference>
<proteinExistence type="predicted"/>
<name>K0KTP4_WICCF</name>
<dbReference type="AlphaFoldDB" id="K0KTP4"/>
<dbReference type="Proteomes" id="UP000009328">
    <property type="component" value="Unassembled WGS sequence"/>
</dbReference>
<keyword evidence="3" id="KW-1185">Reference proteome</keyword>
<comment type="caution">
    <text evidence="2">The sequence shown here is derived from an EMBL/GenBank/DDBJ whole genome shotgun (WGS) entry which is preliminary data.</text>
</comment>
<accession>K0KTP4</accession>
<evidence type="ECO:0000256" key="1">
    <source>
        <dbReference type="SAM" id="SignalP"/>
    </source>
</evidence>
<feature type="signal peptide" evidence="1">
    <location>
        <begin position="1"/>
        <end position="18"/>
    </location>
</feature>
<feature type="chain" id="PRO_5003837949" evidence="1">
    <location>
        <begin position="19"/>
        <end position="181"/>
    </location>
</feature>
<keyword evidence="1" id="KW-0732">Signal</keyword>
<dbReference type="InParanoid" id="K0KTP4"/>
<evidence type="ECO:0000313" key="2">
    <source>
        <dbReference type="EMBL" id="CCH46541.1"/>
    </source>
</evidence>
<sequence length="181" mass="19487">MKLSSIFIQGLLLSGIMASPVADSNSFNDNPTIEGASQATKLCFDANKSDICSAIIVQGLLSLSVIALPTAFPDATESLINAENSTLLSSDNSTDSFNIEAGGVGNLCFNANSKKNVCQGSVKKCVEIRAVNYKGEKSGVEEATRLCRFYCSKIRSATQCKQSKYKANYHPKWACDDIQYC</sequence>
<protein>
    <submittedName>
        <fullName evidence="2">Secreted protein</fullName>
    </submittedName>
</protein>
<gene>
    <name evidence="2" type="ORF">BN7_6134</name>
</gene>
<organism evidence="2 3">
    <name type="scientific">Wickerhamomyces ciferrii (strain ATCC 14091 / BCRC 22168 / CBS 111 / JCM 3599 / NBRC 0793 / NRRL Y-1031 F-60-10)</name>
    <name type="common">Yeast</name>
    <name type="synonym">Pichia ciferrii</name>
    <dbReference type="NCBI Taxonomy" id="1206466"/>
    <lineage>
        <taxon>Eukaryota</taxon>
        <taxon>Fungi</taxon>
        <taxon>Dikarya</taxon>
        <taxon>Ascomycota</taxon>
        <taxon>Saccharomycotina</taxon>
        <taxon>Saccharomycetes</taxon>
        <taxon>Phaffomycetales</taxon>
        <taxon>Wickerhamomycetaceae</taxon>
        <taxon>Wickerhamomyces</taxon>
    </lineage>
</organism>
<dbReference type="EMBL" id="CAIF01000252">
    <property type="protein sequence ID" value="CCH46541.1"/>
    <property type="molecule type" value="Genomic_DNA"/>
</dbReference>
<dbReference type="HOGENOM" id="CLU_127832_0_0_1"/>
<evidence type="ECO:0000313" key="3">
    <source>
        <dbReference type="Proteomes" id="UP000009328"/>
    </source>
</evidence>